<evidence type="ECO:0000313" key="1">
    <source>
        <dbReference type="EMBL" id="RNB59535.1"/>
    </source>
</evidence>
<organism evidence="1 2">
    <name type="scientific">Brevibacillus gelatini</name>
    <dbReference type="NCBI Taxonomy" id="1655277"/>
    <lineage>
        <taxon>Bacteria</taxon>
        <taxon>Bacillati</taxon>
        <taxon>Bacillota</taxon>
        <taxon>Bacilli</taxon>
        <taxon>Bacillales</taxon>
        <taxon>Paenibacillaceae</taxon>
        <taxon>Brevibacillus</taxon>
    </lineage>
</organism>
<proteinExistence type="predicted"/>
<sequence length="165" mass="19393">MNNLATSYGLIFDKFIKKIKNDTDFFNYSGLSESDIELLVNEHLNSLLDRAVDFIYRYGVPDVDFLDRDDSLQQFNVELVNQEITLLADIMYFSYVEEERNKIKSFSITFRSDELNVFSPANERKTVLRMIESLEASVVNSIQNYLARDRHTWKYKSIYNGEINI</sequence>
<comment type="caution">
    <text evidence="1">The sequence shown here is derived from an EMBL/GenBank/DDBJ whole genome shotgun (WGS) entry which is preliminary data.</text>
</comment>
<dbReference type="Proteomes" id="UP000268829">
    <property type="component" value="Unassembled WGS sequence"/>
</dbReference>
<protein>
    <submittedName>
        <fullName evidence="1">Uncharacterized protein</fullName>
    </submittedName>
</protein>
<gene>
    <name evidence="1" type="ORF">EDM57_05175</name>
</gene>
<reference evidence="1 2" key="1">
    <citation type="submission" date="2018-10" db="EMBL/GenBank/DDBJ databases">
        <title>Phylogenomics of Brevibacillus.</title>
        <authorList>
            <person name="Dunlap C."/>
        </authorList>
    </citation>
    <scope>NUCLEOTIDE SEQUENCE [LARGE SCALE GENOMIC DNA]</scope>
    <source>
        <strain evidence="1 2">DSM 100115</strain>
    </source>
</reference>
<dbReference type="EMBL" id="RHHS01000013">
    <property type="protein sequence ID" value="RNB59535.1"/>
    <property type="molecule type" value="Genomic_DNA"/>
</dbReference>
<accession>A0A3M8B9N2</accession>
<keyword evidence="2" id="KW-1185">Reference proteome</keyword>
<name>A0A3M8B9N2_9BACL</name>
<evidence type="ECO:0000313" key="2">
    <source>
        <dbReference type="Proteomes" id="UP000268829"/>
    </source>
</evidence>
<dbReference type="AlphaFoldDB" id="A0A3M8B9N2"/>